<protein>
    <recommendedName>
        <fullName evidence="4">TRP C-terminal domain-containing protein</fullName>
    </recommendedName>
</protein>
<feature type="transmembrane region" description="Helical" evidence="2">
    <location>
        <begin position="556"/>
        <end position="580"/>
    </location>
</feature>
<dbReference type="EMBL" id="KN822974">
    <property type="protein sequence ID" value="KIO30202.1"/>
    <property type="molecule type" value="Genomic_DNA"/>
</dbReference>
<feature type="region of interest" description="Disordered" evidence="1">
    <location>
        <begin position="716"/>
        <end position="1119"/>
    </location>
</feature>
<dbReference type="STRING" id="1051891.A0A0C3M901"/>
<dbReference type="GO" id="GO:0016020">
    <property type="term" value="C:membrane"/>
    <property type="evidence" value="ECO:0007669"/>
    <property type="project" value="TreeGrafter"/>
</dbReference>
<dbReference type="GO" id="GO:0055085">
    <property type="term" value="P:transmembrane transport"/>
    <property type="evidence" value="ECO:0007669"/>
    <property type="project" value="TreeGrafter"/>
</dbReference>
<feature type="transmembrane region" description="Helical" evidence="2">
    <location>
        <begin position="592"/>
        <end position="612"/>
    </location>
</feature>
<feature type="compositionally biased region" description="Polar residues" evidence="1">
    <location>
        <begin position="900"/>
        <end position="916"/>
    </location>
</feature>
<dbReference type="PANTHER" id="PTHR31145">
    <property type="entry name" value="INTEGRAL MEMBRANE PROTEIN (AFU_ORTHOLOGUE AFUA_7G01610)"/>
    <property type="match status" value="1"/>
</dbReference>
<feature type="compositionally biased region" description="Low complexity" evidence="1">
    <location>
        <begin position="882"/>
        <end position="899"/>
    </location>
</feature>
<feature type="chain" id="PRO_5002166772" description="TRP C-terminal domain-containing protein" evidence="3">
    <location>
        <begin position="28"/>
        <end position="1119"/>
    </location>
</feature>
<evidence type="ECO:0000259" key="4">
    <source>
        <dbReference type="Pfam" id="PF06011"/>
    </source>
</evidence>
<keyword evidence="6" id="KW-1185">Reference proteome</keyword>
<proteinExistence type="predicted"/>
<feature type="transmembrane region" description="Helical" evidence="2">
    <location>
        <begin position="377"/>
        <end position="397"/>
    </location>
</feature>
<sequence>MAPKHLATGSSLWRTLLVFALVASVAAQPASIPFVDCSSPSADHTHRINISTVYAQISDYGEKPAIKYVVIGQTDQPILGATTSLLATLFKTTSVLNFDVDETASAFCGSIRSPTSLVPVPDDTNCTIPAGPVAFTAWTPYRHDFSLTTVSTRLRAVDASSPPFELACLDIQATPVHAYGKGGYYGRAQILFWVSVGLAIAYWIVVGLARIAAAWHRGGSGRIEGWVRIKWAGTVLSSAISGERLSASPALLRFSTPSLRDIIFHTQWCAGLAMVAVQWPGFTYPILRNAAWATLVYNVTLIQGSDGSGDHWDSTRVKDYSPSPDFADQISNTGSPLFLDETVPNSLLLFPDGTKSGMSSFAYSVGIRPQDLFGTCLAIYLSIVAVAIIVSIVIWFFDWFVSSLVTGSSNAVRKQPARSPRYSAHSDGVLSKDLPPDSPRVEELALPQPPNPRFTIQSRKAWWHYRLGQNSFHRDILYGNLVRILLLFHIPITLFSCYQFSLGRPDATIPSLALAGFAFALLSLGLPALLLSRVAITSTTKLYEATRTLLSLGPLYYYYSPGQQHFAYVVFAHNLVYGVVVGAGQKSGTAQAIILLISEVLAALATSMWLPWGEGAHMGGLSFVFCVLRIITCVLLVILSPVVNVGSAAGGWVAYAILIINGLIYIVFALMLFVKILEALVRLIGRVPFDRSRHSIDSGLLGAIGLLPYFRSRRRNKSRRHRYHPSSEQRDRDSRGNTSEPSRPQSRYNSSGSTHPLMGQAPTPGQGPYQLKSLGTTTSVPSYLRPEQASTPYQEDGDDPDAGYILGAFHDDYVPPSRGRRQSNAPTSTPAPPPPQESSTGFTRVKGGRANFDNPFAIRMQSQPGANEKRQQRRPPNISVNTSVAPPSVTTPTSPLPLTYQQVAAASSTSLGNGSRPSGLAVHGRKKSETAIVEDAASVFGPPPGSLPLPSGSSQSSQPRQPSPSNRRTDNPLPPPPVIPVTPDDGSSDFNVKPRRKFWFGGAKPASDPTGEDSDAGHESDQDTSGGGMLGSWPFRRGRNKSEGDAPAASAAAAEVPPVRSFQVVRQPKPQRPGGAPSSWRRPSTAPDQLPGQDQSTRSATPTSPQSPTRTKRQSSPYT</sequence>
<evidence type="ECO:0000256" key="2">
    <source>
        <dbReference type="SAM" id="Phobius"/>
    </source>
</evidence>
<feature type="signal peptide" evidence="3">
    <location>
        <begin position="1"/>
        <end position="27"/>
    </location>
</feature>
<dbReference type="PANTHER" id="PTHR31145:SF6">
    <property type="entry name" value="INTEGRAL MEMBRANE PROTEIN (AFU_ORTHOLOGUE AFUA_7G01610)"/>
    <property type="match status" value="1"/>
</dbReference>
<gene>
    <name evidence="5" type="ORF">M407DRAFT_224956</name>
</gene>
<dbReference type="HOGENOM" id="CLU_007074_0_0_1"/>
<feature type="compositionally biased region" description="Low complexity" evidence="1">
    <location>
        <begin position="948"/>
        <end position="965"/>
    </location>
</feature>
<feature type="compositionally biased region" description="Polar residues" evidence="1">
    <location>
        <begin position="1092"/>
        <end position="1119"/>
    </location>
</feature>
<dbReference type="InterPro" id="IPR010308">
    <property type="entry name" value="TRP_C"/>
</dbReference>
<name>A0A0C3M901_9AGAM</name>
<dbReference type="OrthoDB" id="5312224at2759"/>
<dbReference type="Pfam" id="PF06011">
    <property type="entry name" value="TRP"/>
    <property type="match status" value="1"/>
</dbReference>
<feature type="transmembrane region" description="Helical" evidence="2">
    <location>
        <begin position="652"/>
        <end position="674"/>
    </location>
</feature>
<feature type="compositionally biased region" description="Basic and acidic residues" evidence="1">
    <location>
        <begin position="725"/>
        <end position="735"/>
    </location>
</feature>
<dbReference type="AlphaFoldDB" id="A0A0C3M901"/>
<dbReference type="InterPro" id="IPR040241">
    <property type="entry name" value="TRP_Flc/Pkd2-like"/>
</dbReference>
<feature type="compositionally biased region" description="Polar residues" evidence="1">
    <location>
        <begin position="736"/>
        <end position="754"/>
    </location>
</feature>
<reference evidence="5 6" key="1">
    <citation type="submission" date="2014-04" db="EMBL/GenBank/DDBJ databases">
        <authorList>
            <consortium name="DOE Joint Genome Institute"/>
            <person name="Kuo A."/>
            <person name="Girlanda M."/>
            <person name="Perotto S."/>
            <person name="Kohler A."/>
            <person name="Nagy L.G."/>
            <person name="Floudas D."/>
            <person name="Copeland A."/>
            <person name="Barry K.W."/>
            <person name="Cichocki N."/>
            <person name="Veneault-Fourrey C."/>
            <person name="LaButti K."/>
            <person name="Lindquist E.A."/>
            <person name="Lipzen A."/>
            <person name="Lundell T."/>
            <person name="Morin E."/>
            <person name="Murat C."/>
            <person name="Sun H."/>
            <person name="Tunlid A."/>
            <person name="Henrissat B."/>
            <person name="Grigoriev I.V."/>
            <person name="Hibbett D.S."/>
            <person name="Martin F."/>
            <person name="Nordberg H.P."/>
            <person name="Cantor M.N."/>
            <person name="Hua S.X."/>
        </authorList>
    </citation>
    <scope>NUCLEOTIDE SEQUENCE [LARGE SCALE GENOMIC DNA]</scope>
    <source>
        <strain evidence="5 6">MUT 4182</strain>
    </source>
</reference>
<feature type="transmembrane region" description="Helical" evidence="2">
    <location>
        <begin position="190"/>
        <end position="213"/>
    </location>
</feature>
<keyword evidence="2" id="KW-0472">Membrane</keyword>
<feature type="transmembrane region" description="Helical" evidence="2">
    <location>
        <begin position="618"/>
        <end position="640"/>
    </location>
</feature>
<evidence type="ECO:0000256" key="3">
    <source>
        <dbReference type="SAM" id="SignalP"/>
    </source>
</evidence>
<reference evidence="6" key="2">
    <citation type="submission" date="2015-01" db="EMBL/GenBank/DDBJ databases">
        <title>Evolutionary Origins and Diversification of the Mycorrhizal Mutualists.</title>
        <authorList>
            <consortium name="DOE Joint Genome Institute"/>
            <consortium name="Mycorrhizal Genomics Consortium"/>
            <person name="Kohler A."/>
            <person name="Kuo A."/>
            <person name="Nagy L.G."/>
            <person name="Floudas D."/>
            <person name="Copeland A."/>
            <person name="Barry K.W."/>
            <person name="Cichocki N."/>
            <person name="Veneault-Fourrey C."/>
            <person name="LaButti K."/>
            <person name="Lindquist E.A."/>
            <person name="Lipzen A."/>
            <person name="Lundell T."/>
            <person name="Morin E."/>
            <person name="Murat C."/>
            <person name="Riley R."/>
            <person name="Ohm R."/>
            <person name="Sun H."/>
            <person name="Tunlid A."/>
            <person name="Henrissat B."/>
            <person name="Grigoriev I.V."/>
            <person name="Hibbett D.S."/>
            <person name="Martin F."/>
        </authorList>
    </citation>
    <scope>NUCLEOTIDE SEQUENCE [LARGE SCALE GENOMIC DNA]</scope>
    <source>
        <strain evidence="6">MUT 4182</strain>
    </source>
</reference>
<organism evidence="5 6">
    <name type="scientific">Tulasnella calospora MUT 4182</name>
    <dbReference type="NCBI Taxonomy" id="1051891"/>
    <lineage>
        <taxon>Eukaryota</taxon>
        <taxon>Fungi</taxon>
        <taxon>Dikarya</taxon>
        <taxon>Basidiomycota</taxon>
        <taxon>Agaricomycotina</taxon>
        <taxon>Agaricomycetes</taxon>
        <taxon>Cantharellales</taxon>
        <taxon>Tulasnellaceae</taxon>
        <taxon>Tulasnella</taxon>
    </lineage>
</organism>
<feature type="transmembrane region" description="Helical" evidence="2">
    <location>
        <begin position="481"/>
        <end position="500"/>
    </location>
</feature>
<evidence type="ECO:0000313" key="6">
    <source>
        <dbReference type="Proteomes" id="UP000054248"/>
    </source>
</evidence>
<feature type="transmembrane region" description="Helical" evidence="2">
    <location>
        <begin position="512"/>
        <end position="536"/>
    </location>
</feature>
<keyword evidence="2" id="KW-0812">Transmembrane</keyword>
<keyword evidence="2" id="KW-1133">Transmembrane helix</keyword>
<dbReference type="Proteomes" id="UP000054248">
    <property type="component" value="Unassembled WGS sequence"/>
</dbReference>
<evidence type="ECO:0000256" key="1">
    <source>
        <dbReference type="SAM" id="MobiDB-lite"/>
    </source>
</evidence>
<keyword evidence="3" id="KW-0732">Signal</keyword>
<accession>A0A0C3M901</accession>
<feature type="domain" description="TRP C-terminal" evidence="4">
    <location>
        <begin position="233"/>
        <end position="682"/>
    </location>
</feature>
<evidence type="ECO:0000313" key="5">
    <source>
        <dbReference type="EMBL" id="KIO30202.1"/>
    </source>
</evidence>